<evidence type="ECO:0000313" key="1">
    <source>
        <dbReference type="EMBL" id="RCL85313.1"/>
    </source>
</evidence>
<comment type="caution">
    <text evidence="1">The sequence shown here is derived from an EMBL/GenBank/DDBJ whole genome shotgun (WGS) entry which is preliminary data.</text>
</comment>
<sequence>MYSYETDTQIFSRRAMILGLSQFGLFGLLAGRLQYLQVTQSDQYDILAENNRVNIGLIAPL</sequence>
<feature type="non-terminal residue" evidence="1">
    <location>
        <position position="61"/>
    </location>
</feature>
<reference evidence="1 2" key="1">
    <citation type="journal article" date="2018" name="Microbiome">
        <title>Fine metagenomic profile of the Mediterranean stratified and mixed water columns revealed by assembly and recruitment.</title>
        <authorList>
            <person name="Haro-Moreno J.M."/>
            <person name="Lopez-Perez M."/>
            <person name="De La Torre J.R."/>
            <person name="Picazo A."/>
            <person name="Camacho A."/>
            <person name="Rodriguez-Valera F."/>
        </authorList>
    </citation>
    <scope>NUCLEOTIDE SEQUENCE [LARGE SCALE GENOMIC DNA]</scope>
    <source>
        <strain evidence="1">MED-G50</strain>
    </source>
</reference>
<protein>
    <submittedName>
        <fullName evidence="1">Uncharacterized protein</fullName>
    </submittedName>
</protein>
<dbReference type="EMBL" id="QOQK01000003">
    <property type="protein sequence ID" value="RCL85313.1"/>
    <property type="molecule type" value="Genomic_DNA"/>
</dbReference>
<evidence type="ECO:0000313" key="2">
    <source>
        <dbReference type="Proteomes" id="UP000252289"/>
    </source>
</evidence>
<name>A0A368EKT8_9PROT</name>
<dbReference type="Proteomes" id="UP000252289">
    <property type="component" value="Unassembled WGS sequence"/>
</dbReference>
<gene>
    <name evidence="1" type="ORF">DBW64_01450</name>
</gene>
<proteinExistence type="predicted"/>
<dbReference type="AlphaFoldDB" id="A0A368EKT8"/>
<organism evidence="1 2">
    <name type="scientific">PS1 clade bacterium</name>
    <dbReference type="NCBI Taxonomy" id="2175152"/>
    <lineage>
        <taxon>Bacteria</taxon>
        <taxon>Pseudomonadati</taxon>
        <taxon>Pseudomonadota</taxon>
        <taxon>Alphaproteobacteria</taxon>
        <taxon>PS1 clade</taxon>
    </lineage>
</organism>
<accession>A0A368EKT8</accession>